<protein>
    <recommendedName>
        <fullName evidence="9">Amino acid permease/ SLC12A domain-containing protein</fullName>
    </recommendedName>
</protein>
<accession>A0A063C429</accession>
<dbReference type="GO" id="GO:0016020">
    <property type="term" value="C:membrane"/>
    <property type="evidence" value="ECO:0007669"/>
    <property type="project" value="UniProtKB-SubCell"/>
</dbReference>
<evidence type="ECO:0000313" key="10">
    <source>
        <dbReference type="EMBL" id="GAO17360.1"/>
    </source>
</evidence>
<feature type="transmembrane region" description="Helical" evidence="8">
    <location>
        <begin position="332"/>
        <end position="355"/>
    </location>
</feature>
<sequence length="560" mass="61774">MAARDEEKGAQVRRPPSPKVGELVVDGNPDGLHRKLDNRQIQLVAIGGSIGTALFVSIGTGLAKGGPASLLLAFSLYSLVVACVNNSVAEMTCLMPVSGGFIRLAGHWVDDALGFMAGWNFFLYEALLIPFEITAVNLVLSFWNEKITEPGPTAAICAAVILCYALINVLAVRAYGEAEFWLSGGKVILLFMLFFYTFITMLGGNPKHDAYGFRYWREPGAFAEYNGSTGDLGRFQGFLGALWSAAFAVVGPEYVSMVAAEAKRPRAYIKTAFKTIYWRFGLFFAGSALCVGIVVPYNYPDLVDILAGKTGNTQTAAASPYVMSMRMLGIDVLPHIVNALMLTSIFSAGNTYTYCATRSLYGLALEGRAPRFLRKTWSNGVPIYCFCVVMFFPLLSFLQVGNGSRKVVGWLVDLITAGGIIDYLVMNVTFLYFYRACEAQKVDRATLPYCGRFQPYGSYVALLVHGLVVVFYGYTAFTPWSVESFFRNYSMQILAPVLFFGWKVAKRTRTVKPRDADLVWERPLIDRYEADLRGPPVGFWTEMGRLVGMNRRAKANGADE</sequence>
<dbReference type="EMBL" id="CP072753">
    <property type="protein sequence ID" value="QUC15969.1"/>
    <property type="molecule type" value="Genomic_DNA"/>
</dbReference>
<evidence type="ECO:0000313" key="12">
    <source>
        <dbReference type="Proteomes" id="UP000027002"/>
    </source>
</evidence>
<dbReference type="PANTHER" id="PTHR43341:SF6">
    <property type="entry name" value="AMINO ACID TRANSPORTER (EUROFUNG)"/>
    <property type="match status" value="1"/>
</dbReference>
<feature type="region of interest" description="Disordered" evidence="7">
    <location>
        <begin position="1"/>
        <end position="22"/>
    </location>
</feature>
<organism evidence="10 13">
    <name type="scientific">Ustilaginoidea virens</name>
    <name type="common">Rice false smut fungus</name>
    <name type="synonym">Villosiclava virens</name>
    <dbReference type="NCBI Taxonomy" id="1159556"/>
    <lineage>
        <taxon>Eukaryota</taxon>
        <taxon>Fungi</taxon>
        <taxon>Dikarya</taxon>
        <taxon>Ascomycota</taxon>
        <taxon>Pezizomycotina</taxon>
        <taxon>Sordariomycetes</taxon>
        <taxon>Hypocreomycetidae</taxon>
        <taxon>Hypocreales</taxon>
        <taxon>Clavicipitaceae</taxon>
        <taxon>Ustilaginoidea</taxon>
    </lineage>
</organism>
<dbReference type="AlphaFoldDB" id="A0A063C429"/>
<keyword evidence="2" id="KW-0813">Transport</keyword>
<keyword evidence="6 8" id="KW-0472">Membrane</keyword>
<keyword evidence="5 8" id="KW-1133">Transmembrane helix</keyword>
<comment type="subcellular location">
    <subcellularLocation>
        <location evidence="1">Membrane</location>
        <topology evidence="1">Multi-pass membrane protein</topology>
    </subcellularLocation>
</comment>
<dbReference type="HOGENOM" id="CLU_007946_12_1_1"/>
<dbReference type="InterPro" id="IPR050524">
    <property type="entry name" value="APC_YAT"/>
</dbReference>
<dbReference type="RefSeq" id="XP_042993642.1">
    <property type="nucleotide sequence ID" value="XM_043137708.1"/>
</dbReference>
<feature type="transmembrane region" description="Helical" evidence="8">
    <location>
        <begin position="410"/>
        <end position="435"/>
    </location>
</feature>
<reference evidence="10" key="1">
    <citation type="journal article" date="2016" name="Genome Announc.">
        <title>Genome Sequence of Ustilaginoidea virens IPU010, a Rice Pathogenic Fungus Causing False Smut.</title>
        <authorList>
            <person name="Kumagai T."/>
            <person name="Ishii T."/>
            <person name="Terai G."/>
            <person name="Umemura M."/>
            <person name="Machida M."/>
            <person name="Asai K."/>
        </authorList>
    </citation>
    <scope>NUCLEOTIDE SEQUENCE [LARGE SCALE GENOMIC DNA]</scope>
    <source>
        <strain evidence="10">IPU010</strain>
    </source>
</reference>
<evidence type="ECO:0000256" key="3">
    <source>
        <dbReference type="ARBA" id="ARBA00022692"/>
    </source>
</evidence>
<feature type="transmembrane region" description="Helical" evidence="8">
    <location>
        <begin position="235"/>
        <end position="255"/>
    </location>
</feature>
<feature type="transmembrane region" description="Helical" evidence="8">
    <location>
        <begin position="456"/>
        <end position="477"/>
    </location>
</feature>
<keyword evidence="3 8" id="KW-0812">Transmembrane</keyword>
<gene>
    <name evidence="11" type="ORF">UV8b_00210</name>
    <name evidence="10" type="ORF">UVI_02038800</name>
</gene>
<evidence type="ECO:0000256" key="2">
    <source>
        <dbReference type="ARBA" id="ARBA00022448"/>
    </source>
</evidence>
<keyword evidence="12" id="KW-1185">Reference proteome</keyword>
<evidence type="ECO:0000313" key="13">
    <source>
        <dbReference type="Proteomes" id="UP000054053"/>
    </source>
</evidence>
<evidence type="ECO:0000259" key="9">
    <source>
        <dbReference type="Pfam" id="PF00324"/>
    </source>
</evidence>
<evidence type="ECO:0000256" key="6">
    <source>
        <dbReference type="ARBA" id="ARBA00023136"/>
    </source>
</evidence>
<feature type="transmembrane region" description="Helical" evidence="8">
    <location>
        <begin position="121"/>
        <end position="140"/>
    </location>
</feature>
<feature type="domain" description="Amino acid permease/ SLC12A" evidence="9">
    <location>
        <begin position="41"/>
        <end position="510"/>
    </location>
</feature>
<dbReference type="OrthoDB" id="10062876at2759"/>
<dbReference type="GeneID" id="66060988"/>
<feature type="compositionally biased region" description="Basic and acidic residues" evidence="7">
    <location>
        <begin position="1"/>
        <end position="10"/>
    </location>
</feature>
<evidence type="ECO:0000256" key="1">
    <source>
        <dbReference type="ARBA" id="ARBA00004141"/>
    </source>
</evidence>
<dbReference type="Gene3D" id="1.20.1740.10">
    <property type="entry name" value="Amino acid/polyamine transporter I"/>
    <property type="match status" value="1"/>
</dbReference>
<feature type="transmembrane region" description="Helical" evidence="8">
    <location>
        <begin position="152"/>
        <end position="175"/>
    </location>
</feature>
<dbReference type="GO" id="GO:0015171">
    <property type="term" value="F:amino acid transmembrane transporter activity"/>
    <property type="evidence" value="ECO:0007669"/>
    <property type="project" value="TreeGrafter"/>
</dbReference>
<reference evidence="11" key="3">
    <citation type="submission" date="2020-03" db="EMBL/GenBank/DDBJ databases">
        <title>A mixture of massive structural variations and highly conserved coding sequences in Ustilaginoidea virens genome.</title>
        <authorList>
            <person name="Zhang K."/>
            <person name="Zhao Z."/>
            <person name="Zhang Z."/>
            <person name="Li Y."/>
            <person name="Hsiang T."/>
            <person name="Sun W."/>
        </authorList>
    </citation>
    <scope>NUCLEOTIDE SEQUENCE</scope>
    <source>
        <strain evidence="11">UV-8b</strain>
    </source>
</reference>
<name>A0A063C429_USTVR</name>
<dbReference type="Pfam" id="PF00324">
    <property type="entry name" value="AA_permease"/>
    <property type="match status" value="1"/>
</dbReference>
<dbReference type="STRING" id="1159556.A0A063C429"/>
<feature type="transmembrane region" description="Helical" evidence="8">
    <location>
        <begin position="68"/>
        <end position="88"/>
    </location>
</feature>
<proteinExistence type="predicted"/>
<feature type="transmembrane region" description="Helical" evidence="8">
    <location>
        <begin position="187"/>
        <end position="204"/>
    </location>
</feature>
<dbReference type="InterPro" id="IPR004841">
    <property type="entry name" value="AA-permease/SLC12A_dom"/>
</dbReference>
<dbReference type="KEGG" id="uvi:66060988"/>
<keyword evidence="4" id="KW-0029">Amino-acid transport</keyword>
<dbReference type="Proteomes" id="UP000054053">
    <property type="component" value="Unassembled WGS sequence"/>
</dbReference>
<evidence type="ECO:0000256" key="5">
    <source>
        <dbReference type="ARBA" id="ARBA00022989"/>
    </source>
</evidence>
<dbReference type="EMBL" id="BBTG02000021">
    <property type="protein sequence ID" value="GAO17360.1"/>
    <property type="molecule type" value="Genomic_DNA"/>
</dbReference>
<evidence type="ECO:0000256" key="4">
    <source>
        <dbReference type="ARBA" id="ARBA00022970"/>
    </source>
</evidence>
<feature type="transmembrane region" description="Helical" evidence="8">
    <location>
        <begin position="43"/>
        <end position="62"/>
    </location>
</feature>
<evidence type="ECO:0000313" key="11">
    <source>
        <dbReference type="EMBL" id="QUC15969.1"/>
    </source>
</evidence>
<dbReference type="PIRSF" id="PIRSF006060">
    <property type="entry name" value="AA_transporter"/>
    <property type="match status" value="1"/>
</dbReference>
<feature type="transmembrane region" description="Helical" evidence="8">
    <location>
        <begin position="276"/>
        <end position="299"/>
    </location>
</feature>
<dbReference type="PANTHER" id="PTHR43341">
    <property type="entry name" value="AMINO ACID PERMEASE"/>
    <property type="match status" value="1"/>
</dbReference>
<reference evidence="13" key="2">
    <citation type="journal article" date="2016" name="Genome Announc.">
        <title>Genome sequence of Ustilaginoidea virens IPU010, a rice pathogenic fungus causing false smut.</title>
        <authorList>
            <person name="Kumagai T."/>
            <person name="Ishii T."/>
            <person name="Terai G."/>
            <person name="Umemura M."/>
            <person name="Machida M."/>
            <person name="Asai K."/>
        </authorList>
    </citation>
    <scope>NUCLEOTIDE SEQUENCE [LARGE SCALE GENOMIC DNA]</scope>
    <source>
        <strain evidence="13">IPU010</strain>
    </source>
</reference>
<evidence type="ECO:0000256" key="7">
    <source>
        <dbReference type="SAM" id="MobiDB-lite"/>
    </source>
</evidence>
<dbReference type="FunFam" id="1.20.1740.10:FF:000006">
    <property type="entry name" value="General amino acid permease"/>
    <property type="match status" value="1"/>
</dbReference>
<dbReference type="Proteomes" id="UP000027002">
    <property type="component" value="Chromosome 1"/>
</dbReference>
<feature type="transmembrane region" description="Helical" evidence="8">
    <location>
        <begin position="489"/>
        <end position="505"/>
    </location>
</feature>
<evidence type="ECO:0000256" key="8">
    <source>
        <dbReference type="SAM" id="Phobius"/>
    </source>
</evidence>
<feature type="transmembrane region" description="Helical" evidence="8">
    <location>
        <begin position="376"/>
        <end position="398"/>
    </location>
</feature>